<accession>A0ABS2RIM0</accession>
<evidence type="ECO:0000313" key="2">
    <source>
        <dbReference type="EMBL" id="MBM7798528.1"/>
    </source>
</evidence>
<protein>
    <recommendedName>
        <fullName evidence="1">Cytidyltransferase-like domain-containing protein</fullName>
    </recommendedName>
</protein>
<reference evidence="2 3" key="1">
    <citation type="submission" date="2021-01" db="EMBL/GenBank/DDBJ databases">
        <title>Sequencing the genomes of 1000 actinobacteria strains.</title>
        <authorList>
            <person name="Klenk H.-P."/>
        </authorList>
    </citation>
    <scope>NUCLEOTIDE SEQUENCE [LARGE SCALE GENOMIC DNA]</scope>
    <source>
        <strain evidence="2 3">DSM 18662</strain>
    </source>
</reference>
<proteinExistence type="predicted"/>
<name>A0ABS2RIM0_9ACTN</name>
<dbReference type="Gene3D" id="3.40.50.620">
    <property type="entry name" value="HUPs"/>
    <property type="match status" value="1"/>
</dbReference>
<dbReference type="SUPFAM" id="SSF52374">
    <property type="entry name" value="Nucleotidylyl transferase"/>
    <property type="match status" value="1"/>
</dbReference>
<comment type="caution">
    <text evidence="2">The sequence shown here is derived from an EMBL/GenBank/DDBJ whole genome shotgun (WGS) entry which is preliminary data.</text>
</comment>
<dbReference type="InterPro" id="IPR014729">
    <property type="entry name" value="Rossmann-like_a/b/a_fold"/>
</dbReference>
<dbReference type="Proteomes" id="UP000704762">
    <property type="component" value="Unassembled WGS sequence"/>
</dbReference>
<dbReference type="InterPro" id="IPR004821">
    <property type="entry name" value="Cyt_trans-like"/>
</dbReference>
<evidence type="ECO:0000313" key="3">
    <source>
        <dbReference type="Proteomes" id="UP000704762"/>
    </source>
</evidence>
<keyword evidence="3" id="KW-1185">Reference proteome</keyword>
<evidence type="ECO:0000259" key="1">
    <source>
        <dbReference type="Pfam" id="PF01467"/>
    </source>
</evidence>
<dbReference type="EMBL" id="JAFBCF010000001">
    <property type="protein sequence ID" value="MBM7798528.1"/>
    <property type="molecule type" value="Genomic_DNA"/>
</dbReference>
<dbReference type="Pfam" id="PF01467">
    <property type="entry name" value="CTP_transf_like"/>
    <property type="match status" value="1"/>
</dbReference>
<feature type="domain" description="Cytidyltransferase-like" evidence="1">
    <location>
        <begin position="1"/>
        <end position="62"/>
    </location>
</feature>
<organism evidence="2 3">
    <name type="scientific">Microlunatus panaciterrae</name>
    <dbReference type="NCBI Taxonomy" id="400768"/>
    <lineage>
        <taxon>Bacteria</taxon>
        <taxon>Bacillati</taxon>
        <taxon>Actinomycetota</taxon>
        <taxon>Actinomycetes</taxon>
        <taxon>Propionibacteriales</taxon>
        <taxon>Propionibacteriaceae</taxon>
        <taxon>Microlunatus</taxon>
    </lineage>
</organism>
<gene>
    <name evidence="2" type="ORF">JOE57_001449</name>
</gene>
<sequence length="112" mass="12710">MDLIAQSRSLCDSLTLAVLRDDTVERYLGRPPVVPLTERLELVRHLRGVDEVVVHHDHEFVENLDRFTVFAVEGEPVFIDHPVAPVLLTAERQTDSWMLQDALRVDPQSSVA</sequence>